<dbReference type="InterPro" id="IPR049945">
    <property type="entry name" value="AAA_22"/>
</dbReference>
<evidence type="ECO:0000313" key="2">
    <source>
        <dbReference type="EMBL" id="MDQ0191638.1"/>
    </source>
</evidence>
<dbReference type="InterPro" id="IPR052026">
    <property type="entry name" value="ExeA_AAA_ATPase_DNA-bind"/>
</dbReference>
<dbReference type="PANTHER" id="PTHR35894">
    <property type="entry name" value="GENERAL SECRETION PATHWAY PROTEIN A-RELATED"/>
    <property type="match status" value="1"/>
</dbReference>
<dbReference type="EMBL" id="JAUSTP010000070">
    <property type="protein sequence ID" value="MDQ0191638.1"/>
    <property type="molecule type" value="Genomic_DNA"/>
</dbReference>
<comment type="caution">
    <text evidence="2">The sequence shown here is derived from an EMBL/GenBank/DDBJ whole genome shotgun (WGS) entry which is preliminary data.</text>
</comment>
<dbReference type="Gene3D" id="3.40.50.300">
    <property type="entry name" value="P-loop containing nucleotide triphosphate hydrolases"/>
    <property type="match status" value="1"/>
</dbReference>
<keyword evidence="3" id="KW-1185">Reference proteome</keyword>
<dbReference type="PANTHER" id="PTHR35894:SF1">
    <property type="entry name" value="PHOSPHORIBULOKINASE _ URIDINE KINASE FAMILY"/>
    <property type="match status" value="1"/>
</dbReference>
<feature type="non-terminal residue" evidence="2">
    <location>
        <position position="257"/>
    </location>
</feature>
<feature type="domain" description="ORC1/DEAH AAA+ ATPase" evidence="1">
    <location>
        <begin position="42"/>
        <end position="171"/>
    </location>
</feature>
<dbReference type="RefSeq" id="WP_307016818.1">
    <property type="nucleotide sequence ID" value="NZ_JAUSTP010000070.1"/>
</dbReference>
<name>A0ABT9XMW9_9BACL</name>
<evidence type="ECO:0000259" key="1">
    <source>
        <dbReference type="Pfam" id="PF13401"/>
    </source>
</evidence>
<dbReference type="SUPFAM" id="SSF52540">
    <property type="entry name" value="P-loop containing nucleoside triphosphate hydrolases"/>
    <property type="match status" value="1"/>
</dbReference>
<reference evidence="2 3" key="1">
    <citation type="submission" date="2023-07" db="EMBL/GenBank/DDBJ databases">
        <title>Genomic Encyclopedia of Type Strains, Phase IV (KMG-IV): sequencing the most valuable type-strain genomes for metagenomic binning, comparative biology and taxonomic classification.</title>
        <authorList>
            <person name="Goeker M."/>
        </authorList>
    </citation>
    <scope>NUCLEOTIDE SEQUENCE [LARGE SCALE GENOMIC DNA]</scope>
    <source>
        <strain evidence="2 3">DSM 4006</strain>
    </source>
</reference>
<accession>A0ABT9XMW9</accession>
<dbReference type="CDD" id="cd00009">
    <property type="entry name" value="AAA"/>
    <property type="match status" value="1"/>
</dbReference>
<proteinExistence type="predicted"/>
<dbReference type="InterPro" id="IPR027417">
    <property type="entry name" value="P-loop_NTPase"/>
</dbReference>
<sequence>MTPQEKWGFEKLPFRRDVEGHELYETAAHREALARMEWVLEQNALGLLAGEVGSGKSTLMRRLMDGLDEMKWLPVYICVPGLRPREFYGELLSHLGEANPFSVSRARKLWNERVQAGGLAGERRWAVVIDEAQDISEEMLQELRFVRNQRLDAMSVFPLILIGQPELRRKLRLKKYEAISQRIEMVYHLTGMTREETTEYVRHQIRLTGRQAPLFTDSALHLIYGASRGIPRVVNQICLQALYDAAAKGSDVVEDAH</sequence>
<protein>
    <submittedName>
        <fullName evidence="2">Type II secretory pathway predicted ATPase ExeA</fullName>
    </submittedName>
</protein>
<organism evidence="2 3">
    <name type="scientific">Alicyclobacillus cycloheptanicus</name>
    <dbReference type="NCBI Taxonomy" id="1457"/>
    <lineage>
        <taxon>Bacteria</taxon>
        <taxon>Bacillati</taxon>
        <taxon>Bacillota</taxon>
        <taxon>Bacilli</taxon>
        <taxon>Bacillales</taxon>
        <taxon>Alicyclobacillaceae</taxon>
        <taxon>Alicyclobacillus</taxon>
    </lineage>
</organism>
<dbReference type="Proteomes" id="UP001232973">
    <property type="component" value="Unassembled WGS sequence"/>
</dbReference>
<dbReference type="Pfam" id="PF13401">
    <property type="entry name" value="AAA_22"/>
    <property type="match status" value="1"/>
</dbReference>
<gene>
    <name evidence="2" type="ORF">J2S03_003511</name>
</gene>
<evidence type="ECO:0000313" key="3">
    <source>
        <dbReference type="Proteomes" id="UP001232973"/>
    </source>
</evidence>